<evidence type="ECO:0000313" key="2">
    <source>
        <dbReference type="EMBL" id="CAG6683799.1"/>
    </source>
</evidence>
<name>A0A8D8T9D7_9HEMI</name>
<dbReference type="EMBL" id="HBUF01264630">
    <property type="protein sequence ID" value="CAG6683798.1"/>
    <property type="molecule type" value="Transcribed_RNA"/>
</dbReference>
<feature type="compositionally biased region" description="Polar residues" evidence="1">
    <location>
        <begin position="15"/>
        <end position="27"/>
    </location>
</feature>
<dbReference type="EMBL" id="HBUF01264631">
    <property type="protein sequence ID" value="CAG6683799.1"/>
    <property type="molecule type" value="Transcribed_RNA"/>
</dbReference>
<feature type="region of interest" description="Disordered" evidence="1">
    <location>
        <begin position="1"/>
        <end position="45"/>
    </location>
</feature>
<protein>
    <submittedName>
        <fullName evidence="2">Uncharacterized protein</fullName>
    </submittedName>
</protein>
<reference evidence="2" key="1">
    <citation type="submission" date="2021-05" db="EMBL/GenBank/DDBJ databases">
        <authorList>
            <person name="Alioto T."/>
            <person name="Alioto T."/>
            <person name="Gomez Garrido J."/>
        </authorList>
    </citation>
    <scope>NUCLEOTIDE SEQUENCE</scope>
</reference>
<accession>A0A8D8T9D7</accession>
<evidence type="ECO:0000256" key="1">
    <source>
        <dbReference type="SAM" id="MobiDB-lite"/>
    </source>
</evidence>
<organism evidence="2">
    <name type="scientific">Cacopsylla melanoneura</name>
    <dbReference type="NCBI Taxonomy" id="428564"/>
    <lineage>
        <taxon>Eukaryota</taxon>
        <taxon>Metazoa</taxon>
        <taxon>Ecdysozoa</taxon>
        <taxon>Arthropoda</taxon>
        <taxon>Hexapoda</taxon>
        <taxon>Insecta</taxon>
        <taxon>Pterygota</taxon>
        <taxon>Neoptera</taxon>
        <taxon>Paraneoptera</taxon>
        <taxon>Hemiptera</taxon>
        <taxon>Sternorrhyncha</taxon>
        <taxon>Psylloidea</taxon>
        <taxon>Psyllidae</taxon>
        <taxon>Psyllinae</taxon>
        <taxon>Cacopsylla</taxon>
    </lineage>
</organism>
<dbReference type="AlphaFoldDB" id="A0A8D8T9D7"/>
<sequence length="130" mass="14387">METETPDVNPEMETPSINTEVDKTSLNPETEESSIEPETKGSNAVLELTGTSVNTEVKELPAVNLEVEQPAVDPKGNAEEKACGSSVIRHPESCVSQGKPDPEFRPPRDIMEMVRHDITYGKFLIFFKLE</sequence>
<proteinExistence type="predicted"/>